<sequence length="151" mass="17610">MNVRLHCMCASDHEKFSCPYYVKASWMSTKKSFQIKKMYPHHTCVMNFNNGKLMGPTWLARQFLKELIKTPNMKPKETQEKVQHKFHTKISWVGIGMSKGTDLVGTGPNRTRPGNRSRPKLRTEPDCRFCWFSRFLLVLVVSSMLEPTLKK</sequence>
<dbReference type="EMBL" id="NBSK02000008">
    <property type="protein sequence ID" value="KAJ0188957.1"/>
    <property type="molecule type" value="Genomic_DNA"/>
</dbReference>
<dbReference type="AlphaFoldDB" id="A0A9R1WXH9"/>
<feature type="region of interest" description="Disordered" evidence="1">
    <location>
        <begin position="102"/>
        <end position="121"/>
    </location>
</feature>
<gene>
    <name evidence="2" type="ORF">LSAT_V11C800430950</name>
</gene>
<comment type="caution">
    <text evidence="2">The sequence shown here is derived from an EMBL/GenBank/DDBJ whole genome shotgun (WGS) entry which is preliminary data.</text>
</comment>
<dbReference type="Proteomes" id="UP000235145">
    <property type="component" value="Unassembled WGS sequence"/>
</dbReference>
<keyword evidence="3" id="KW-1185">Reference proteome</keyword>
<evidence type="ECO:0000313" key="3">
    <source>
        <dbReference type="Proteomes" id="UP000235145"/>
    </source>
</evidence>
<accession>A0A9R1WXH9</accession>
<organism evidence="2 3">
    <name type="scientific">Lactuca sativa</name>
    <name type="common">Garden lettuce</name>
    <dbReference type="NCBI Taxonomy" id="4236"/>
    <lineage>
        <taxon>Eukaryota</taxon>
        <taxon>Viridiplantae</taxon>
        <taxon>Streptophyta</taxon>
        <taxon>Embryophyta</taxon>
        <taxon>Tracheophyta</taxon>
        <taxon>Spermatophyta</taxon>
        <taxon>Magnoliopsida</taxon>
        <taxon>eudicotyledons</taxon>
        <taxon>Gunneridae</taxon>
        <taxon>Pentapetalae</taxon>
        <taxon>asterids</taxon>
        <taxon>campanulids</taxon>
        <taxon>Asterales</taxon>
        <taxon>Asteraceae</taxon>
        <taxon>Cichorioideae</taxon>
        <taxon>Cichorieae</taxon>
        <taxon>Lactucinae</taxon>
        <taxon>Lactuca</taxon>
    </lineage>
</organism>
<evidence type="ECO:0000256" key="1">
    <source>
        <dbReference type="SAM" id="MobiDB-lite"/>
    </source>
</evidence>
<name>A0A9R1WXH9_LACSA</name>
<evidence type="ECO:0000313" key="2">
    <source>
        <dbReference type="EMBL" id="KAJ0188957.1"/>
    </source>
</evidence>
<dbReference type="PANTHER" id="PTHR31973">
    <property type="entry name" value="POLYPROTEIN, PUTATIVE-RELATED"/>
    <property type="match status" value="1"/>
</dbReference>
<proteinExistence type="predicted"/>
<evidence type="ECO:0008006" key="4">
    <source>
        <dbReference type="Google" id="ProtNLM"/>
    </source>
</evidence>
<reference evidence="2 3" key="1">
    <citation type="journal article" date="2017" name="Nat. Commun.">
        <title>Genome assembly with in vitro proximity ligation data and whole-genome triplication in lettuce.</title>
        <authorList>
            <person name="Reyes-Chin-Wo S."/>
            <person name="Wang Z."/>
            <person name="Yang X."/>
            <person name="Kozik A."/>
            <person name="Arikit S."/>
            <person name="Song C."/>
            <person name="Xia L."/>
            <person name="Froenicke L."/>
            <person name="Lavelle D.O."/>
            <person name="Truco M.J."/>
            <person name="Xia R."/>
            <person name="Zhu S."/>
            <person name="Xu C."/>
            <person name="Xu H."/>
            <person name="Xu X."/>
            <person name="Cox K."/>
            <person name="Korf I."/>
            <person name="Meyers B.C."/>
            <person name="Michelmore R.W."/>
        </authorList>
    </citation>
    <scope>NUCLEOTIDE SEQUENCE [LARGE SCALE GENOMIC DNA]</scope>
    <source>
        <strain evidence="3">cv. Salinas</strain>
        <tissue evidence="2">Seedlings</tissue>
    </source>
</reference>
<protein>
    <recommendedName>
        <fullName evidence="4">SWIM-type domain-containing protein</fullName>
    </recommendedName>
</protein>
<dbReference type="PANTHER" id="PTHR31973:SF187">
    <property type="entry name" value="MUTATOR TRANSPOSASE MUDRA PROTEIN"/>
    <property type="match status" value="1"/>
</dbReference>